<dbReference type="Pfam" id="PF01420">
    <property type="entry name" value="Methylase_S"/>
    <property type="match status" value="2"/>
</dbReference>
<keyword evidence="2" id="KW-0680">Restriction system</keyword>
<comment type="similarity">
    <text evidence="1">Belongs to the type-I restriction system S methylase family.</text>
</comment>
<name>A0A1D8KAZ9_9GAMM</name>
<dbReference type="InterPro" id="IPR044946">
    <property type="entry name" value="Restrct_endonuc_typeI_TRD_sf"/>
</dbReference>
<dbReference type="SUPFAM" id="SSF116734">
    <property type="entry name" value="DNA methylase specificity domain"/>
    <property type="match status" value="2"/>
</dbReference>
<protein>
    <submittedName>
        <fullName evidence="5">Restriction endonuclease</fullName>
    </submittedName>
</protein>
<dbReference type="RefSeq" id="WP_070073664.1">
    <property type="nucleotide sequence ID" value="NZ_CP017448.1"/>
</dbReference>
<dbReference type="CDD" id="cd17243">
    <property type="entry name" value="RMtype1_S_AchA6I-TRD2-CR2_like"/>
    <property type="match status" value="1"/>
</dbReference>
<evidence type="ECO:0000313" key="5">
    <source>
        <dbReference type="EMBL" id="AOV18134.1"/>
    </source>
</evidence>
<dbReference type="AlphaFoldDB" id="A0A1D8KAZ9"/>
<evidence type="ECO:0000259" key="4">
    <source>
        <dbReference type="Pfam" id="PF01420"/>
    </source>
</evidence>
<keyword evidence="5" id="KW-0255">Endonuclease</keyword>
<evidence type="ECO:0000313" key="6">
    <source>
        <dbReference type="Proteomes" id="UP000095342"/>
    </source>
</evidence>
<reference evidence="5 6" key="1">
    <citation type="submission" date="2016-09" db="EMBL/GenBank/DDBJ databases">
        <title>Acidihalobacter prosperus V6 (DSM14174).</title>
        <authorList>
            <person name="Khaleque H.N."/>
            <person name="Ramsay J.P."/>
            <person name="Murphy R.J.T."/>
            <person name="Kaksonen A.H."/>
            <person name="Boxall N.J."/>
            <person name="Watkin E.L.J."/>
        </authorList>
    </citation>
    <scope>NUCLEOTIDE SEQUENCE [LARGE SCALE GENOMIC DNA]</scope>
    <source>
        <strain evidence="5 6">V6</strain>
    </source>
</reference>
<sequence length="422" mass="47234">MRPARFEEQFKKLTEIGSVARGKSKHRPRNDPALYGGAYPFIQTGDVKHSNFYLAAYSQTYNEKGLAQSKLWQPGTLCITIAANIADTAILKIPACFPDSIIGFTAKPEVSDVRFVKYCLDSYKGQMQAISQGTTQDNMSLEKLLSIRFRVPSYDTQKKIAAILSAYDDLIENNRRRIALLEKMAKEIYREWFVRMRFPGHEQAKFEKGVPVGWVELASSEVFDVLSGGTPKTDVSAYWDGQIPFFTPKDAGDNFYALDTEKHITANGLKSCNSRLYPKETIFITARGTVGKLALANREMAMNQSCYALAPKMAGPVFFHFMTIKGAINYLKGVSKSGIFDNIIVDTFKTVPILMPCEEQIVSFNKVVGPVFQQILGLMETNALLAKKRDVFLPRLISGKLPVEDLDIRFPPSMAEETAHEA</sequence>
<dbReference type="InterPro" id="IPR052021">
    <property type="entry name" value="Type-I_RS_S_subunit"/>
</dbReference>
<accession>A0A1D8KAZ9</accession>
<evidence type="ECO:0000256" key="1">
    <source>
        <dbReference type="ARBA" id="ARBA00010923"/>
    </source>
</evidence>
<evidence type="ECO:0000256" key="2">
    <source>
        <dbReference type="ARBA" id="ARBA00022747"/>
    </source>
</evidence>
<dbReference type="PANTHER" id="PTHR30408">
    <property type="entry name" value="TYPE-1 RESTRICTION ENZYME ECOKI SPECIFICITY PROTEIN"/>
    <property type="match status" value="1"/>
</dbReference>
<dbReference type="GO" id="GO:0004519">
    <property type="term" value="F:endonuclease activity"/>
    <property type="evidence" value="ECO:0007669"/>
    <property type="project" value="UniProtKB-KW"/>
</dbReference>
<dbReference type="REBASE" id="162208">
    <property type="entry name" value="S.AprV6ORF14630P"/>
</dbReference>
<dbReference type="GO" id="GO:0003677">
    <property type="term" value="F:DNA binding"/>
    <property type="evidence" value="ECO:0007669"/>
    <property type="project" value="UniProtKB-KW"/>
</dbReference>
<feature type="domain" description="Type I restriction modification DNA specificity" evidence="4">
    <location>
        <begin position="211"/>
        <end position="360"/>
    </location>
</feature>
<keyword evidence="5" id="KW-0378">Hydrolase</keyword>
<keyword evidence="6" id="KW-1185">Reference proteome</keyword>
<organism evidence="5 6">
    <name type="scientific">Acidihalobacter aeolianus</name>
    <dbReference type="NCBI Taxonomy" id="2792603"/>
    <lineage>
        <taxon>Bacteria</taxon>
        <taxon>Pseudomonadati</taxon>
        <taxon>Pseudomonadota</taxon>
        <taxon>Gammaproteobacteria</taxon>
        <taxon>Chromatiales</taxon>
        <taxon>Ectothiorhodospiraceae</taxon>
        <taxon>Acidihalobacter</taxon>
    </lineage>
</organism>
<dbReference type="Gene3D" id="1.10.287.1120">
    <property type="entry name" value="Bipartite methylase S protein"/>
    <property type="match status" value="1"/>
</dbReference>
<dbReference type="GO" id="GO:0009307">
    <property type="term" value="P:DNA restriction-modification system"/>
    <property type="evidence" value="ECO:0007669"/>
    <property type="project" value="UniProtKB-KW"/>
</dbReference>
<dbReference type="PANTHER" id="PTHR30408:SF13">
    <property type="entry name" value="TYPE I RESTRICTION ENZYME HINDI SPECIFICITY SUBUNIT"/>
    <property type="match status" value="1"/>
</dbReference>
<proteinExistence type="inferred from homology"/>
<keyword evidence="3" id="KW-0238">DNA-binding</keyword>
<dbReference type="Proteomes" id="UP000095342">
    <property type="component" value="Chromosome"/>
</dbReference>
<dbReference type="EMBL" id="CP017448">
    <property type="protein sequence ID" value="AOV18134.1"/>
    <property type="molecule type" value="Genomic_DNA"/>
</dbReference>
<dbReference type="KEGG" id="aaeo:BJI67_14625"/>
<keyword evidence="5" id="KW-0540">Nuclease</keyword>
<feature type="domain" description="Type I restriction modification DNA specificity" evidence="4">
    <location>
        <begin position="9"/>
        <end position="182"/>
    </location>
</feature>
<dbReference type="CDD" id="cd17282">
    <property type="entry name" value="RMtype1_S_Eco16444ORF1681_TRD1-CR1_like"/>
    <property type="match status" value="1"/>
</dbReference>
<evidence type="ECO:0000256" key="3">
    <source>
        <dbReference type="ARBA" id="ARBA00023125"/>
    </source>
</evidence>
<dbReference type="InterPro" id="IPR000055">
    <property type="entry name" value="Restrct_endonuc_typeI_TRD"/>
</dbReference>
<gene>
    <name evidence="5" type="ORF">BJI67_14625</name>
</gene>
<dbReference type="Gene3D" id="3.90.220.20">
    <property type="entry name" value="DNA methylase specificity domains"/>
    <property type="match status" value="2"/>
</dbReference>